<feature type="transmembrane region" description="Helical" evidence="8">
    <location>
        <begin position="270"/>
        <end position="290"/>
    </location>
</feature>
<evidence type="ECO:0000256" key="8">
    <source>
        <dbReference type="SAM" id="Phobius"/>
    </source>
</evidence>
<keyword evidence="10" id="KW-1185">Reference proteome</keyword>
<evidence type="ECO:0000256" key="1">
    <source>
        <dbReference type="ARBA" id="ARBA00004651"/>
    </source>
</evidence>
<gene>
    <name evidence="9" type="ORF">SAMN05444483_107116</name>
</gene>
<dbReference type="OrthoDB" id="9793390at2"/>
<evidence type="ECO:0000256" key="4">
    <source>
        <dbReference type="ARBA" id="ARBA00022475"/>
    </source>
</evidence>
<evidence type="ECO:0000256" key="6">
    <source>
        <dbReference type="ARBA" id="ARBA00022989"/>
    </source>
</evidence>
<dbReference type="Pfam" id="PF01594">
    <property type="entry name" value="AI-2E_transport"/>
    <property type="match status" value="1"/>
</dbReference>
<dbReference type="Proteomes" id="UP000183945">
    <property type="component" value="Unassembled WGS sequence"/>
</dbReference>
<evidence type="ECO:0000313" key="10">
    <source>
        <dbReference type="Proteomes" id="UP000183945"/>
    </source>
</evidence>
<feature type="transmembrane region" description="Helical" evidence="8">
    <location>
        <begin position="208"/>
        <end position="228"/>
    </location>
</feature>
<feature type="transmembrane region" description="Helical" evidence="8">
    <location>
        <begin position="234"/>
        <end position="263"/>
    </location>
</feature>
<evidence type="ECO:0000256" key="5">
    <source>
        <dbReference type="ARBA" id="ARBA00022692"/>
    </source>
</evidence>
<evidence type="ECO:0000256" key="3">
    <source>
        <dbReference type="ARBA" id="ARBA00022448"/>
    </source>
</evidence>
<keyword evidence="4" id="KW-1003">Cell membrane</keyword>
<protein>
    <submittedName>
        <fullName evidence="9">Predicted PurR-regulated permease PerM</fullName>
    </submittedName>
</protein>
<evidence type="ECO:0000256" key="7">
    <source>
        <dbReference type="ARBA" id="ARBA00023136"/>
    </source>
</evidence>
<keyword evidence="7 8" id="KW-0472">Membrane</keyword>
<evidence type="ECO:0000256" key="2">
    <source>
        <dbReference type="ARBA" id="ARBA00009773"/>
    </source>
</evidence>
<feature type="transmembrane region" description="Helical" evidence="8">
    <location>
        <begin position="7"/>
        <end position="26"/>
    </location>
</feature>
<organism evidence="9 10">
    <name type="scientific">Salegentibacter echinorum</name>
    <dbReference type="NCBI Taxonomy" id="1073325"/>
    <lineage>
        <taxon>Bacteria</taxon>
        <taxon>Pseudomonadati</taxon>
        <taxon>Bacteroidota</taxon>
        <taxon>Flavobacteriia</taxon>
        <taxon>Flavobacteriales</taxon>
        <taxon>Flavobacteriaceae</taxon>
        <taxon>Salegentibacter</taxon>
    </lineage>
</organism>
<name>A0A1M5IEI5_SALEC</name>
<dbReference type="AlphaFoldDB" id="A0A1M5IEI5"/>
<proteinExistence type="inferred from homology"/>
<dbReference type="RefSeq" id="WP_072880025.1">
    <property type="nucleotide sequence ID" value="NZ_FQVT01000007.1"/>
</dbReference>
<keyword evidence="3" id="KW-0813">Transport</keyword>
<evidence type="ECO:0000313" key="9">
    <source>
        <dbReference type="EMBL" id="SHG26686.1"/>
    </source>
</evidence>
<dbReference type="EMBL" id="FQVT01000007">
    <property type="protein sequence ID" value="SHG26686.1"/>
    <property type="molecule type" value="Genomic_DNA"/>
</dbReference>
<dbReference type="InterPro" id="IPR002549">
    <property type="entry name" value="AI-2E-like"/>
</dbReference>
<dbReference type="GO" id="GO:0005886">
    <property type="term" value="C:plasma membrane"/>
    <property type="evidence" value="ECO:0007669"/>
    <property type="project" value="UniProtKB-SubCell"/>
</dbReference>
<feature type="transmembrane region" description="Helical" evidence="8">
    <location>
        <begin position="64"/>
        <end position="85"/>
    </location>
</feature>
<feature type="transmembrane region" description="Helical" evidence="8">
    <location>
        <begin position="305"/>
        <end position="338"/>
    </location>
</feature>
<accession>A0A1M5IEI5</accession>
<dbReference type="STRING" id="1073325.SAMN05444483_107116"/>
<dbReference type="PANTHER" id="PTHR21716:SF53">
    <property type="entry name" value="PERMEASE PERM-RELATED"/>
    <property type="match status" value="1"/>
</dbReference>
<sequence>MREIYKKILVISVLIIAIFFFFTGLIQAKTFLAPLAIAVLLSLIVYPVALKVEKLGLSRGTSSLIATLIVFAASLALVILLVFQFQNFVEKWPEIKETMIPKVEKIENFASKNSPMSKERIREIINSSNPMEEGGSKASSPAGKQAVSLLMGTAQMMGTFLLTMIYVFFILRYRKRFKYFLFKISPRKSRTEIKNALGEVSRVVSNYLVGKLILMGILLVCYIIGLGFSGVDNFILVSLIAVVLNLIPYLGNIIGFTTALAFGYLVSGDFYVLVGIVATFSISLFVETYILQPYIMGSKVNVHPFLVIIMVILGGALWGISGMILAVPFTAILTVLLLHLPHLRTIGLLFSKEKLKPDK</sequence>
<feature type="transmembrane region" description="Helical" evidence="8">
    <location>
        <begin position="32"/>
        <end position="52"/>
    </location>
</feature>
<keyword evidence="6 8" id="KW-1133">Transmembrane helix</keyword>
<reference evidence="10" key="1">
    <citation type="submission" date="2016-11" db="EMBL/GenBank/DDBJ databases">
        <authorList>
            <person name="Varghese N."/>
            <person name="Submissions S."/>
        </authorList>
    </citation>
    <scope>NUCLEOTIDE SEQUENCE [LARGE SCALE GENOMIC DNA]</scope>
    <source>
        <strain evidence="10">DSM 24579</strain>
    </source>
</reference>
<keyword evidence="5 8" id="KW-0812">Transmembrane</keyword>
<comment type="subcellular location">
    <subcellularLocation>
        <location evidence="1">Cell membrane</location>
        <topology evidence="1">Multi-pass membrane protein</topology>
    </subcellularLocation>
</comment>
<dbReference type="PANTHER" id="PTHR21716">
    <property type="entry name" value="TRANSMEMBRANE PROTEIN"/>
    <property type="match status" value="1"/>
</dbReference>
<comment type="similarity">
    <text evidence="2">Belongs to the autoinducer-2 exporter (AI-2E) (TC 2.A.86) family.</text>
</comment>
<feature type="transmembrane region" description="Helical" evidence="8">
    <location>
        <begin position="149"/>
        <end position="171"/>
    </location>
</feature>